<name>A0A2T5C0A4_9BACT</name>
<dbReference type="SMART" id="SM00965">
    <property type="entry name" value="STN"/>
    <property type="match status" value="1"/>
</dbReference>
<evidence type="ECO:0000256" key="2">
    <source>
        <dbReference type="ARBA" id="ARBA00022448"/>
    </source>
</evidence>
<sequence>MKLTLILTFLTTFTVFAGSFAQNTKLSLKIQDRQVREVLNEIENQSNYSFMYDNRQIDVERRVSLEVQGKNLDEVLADIFEGTNVTYKLIDRHIMLMAEDSPAISRQAGPVKGQVVDPNGDPLPGVTVVLKGSNVGTITDFDGNFSLKDVQSSDILVFSFIGMLTQEVPVGNQSIFNITLQEETIGVDEVVVVGFGTQKKVNLTGSVGIVEAEQLESRPVQNAVQALQGTVPGLNISTQGVGGTLNAGRSINVRGTGTISGDASGSPLILVDGMEGSLDAINPQDIESISVLKDAASAAVYGSRAPFGVILVTTKKGKAGKVQVNYNNNFRWSNPVLLLDMMNSYEFVNYWNDADYNGGGSGQKFSSDFVQRVKDYIDGKLDPTDVAQVRGDGKWNYDYTNANVDWMKQYYRNWAPTQEHTLSVSGGSEKWSYYLSANYMDQEGLMRYGTDTYDRYATTAKISGDISEHIKIAYTNRFVRTIYERPTTMSDGFYDHIMRRARPIRAIKDPNGFYMSDINYINALENGGRRNEENDFNTQQLQLTITPMKDWKIIGELNYRTHTDFTHEDAFRVYSYMADGVTPYRALTSTSNDYVYEYARKSYFFNPNVYSEYLKSFDQHNFKLMAGFQSEWNKYRDLSASRQDLITQTLPVLDLTTNPTASISGQIQKWATVGFFGRLNYDFAGKYLFEGNLRYDGTSRFREDKRWNWFPSVSAGWNVAAEDFWSSVSNVVTQLKLRASYGKLGNQNTTSWYPTYQTFPTGTANGNWVVDGMEPNTASAPGLVSSSLTWETIRSWNFGVDYGAFNNRLTGAFDYFIRYTDNGVGPGVTLPAALGTGVPRVNNVDIKTTGLELSIAWRDKLKELNYGVRFSLADSRTKVLSYPNETGNLGQYIPGRYMNEIWGFHTIDIARNEEQMEQHLATLTNGGQSAIGNNWHAGDIMYEDTDGDKKISRGAQTLYDHGDLEVIGNSTPRYMVGLDIDANWQGFDFRMFWQGVLKRDWAPSGMVFWGTTSSGEWWSTALKEHLDYFRADENDPLGQNIDSYYPRPIFNGKNQYAQTKYLLDASYLRLKNLQIGYTIPARLTERVKIAKLRVFASGENLLTLTKLNDTLDPESIGIGRQGGTVYPLSTVYSFGMSVNF</sequence>
<dbReference type="RefSeq" id="WP_170111376.1">
    <property type="nucleotide sequence ID" value="NZ_QAAD01000011.1"/>
</dbReference>
<dbReference type="InterPro" id="IPR000531">
    <property type="entry name" value="Beta-barrel_TonB"/>
</dbReference>
<evidence type="ECO:0000259" key="13">
    <source>
        <dbReference type="SMART" id="SM00965"/>
    </source>
</evidence>
<evidence type="ECO:0000256" key="9">
    <source>
        <dbReference type="ARBA" id="ARBA00023237"/>
    </source>
</evidence>
<keyword evidence="4" id="KW-0410">Iron transport</keyword>
<dbReference type="FunFam" id="2.60.40.1120:FF:000003">
    <property type="entry name" value="Outer membrane protein Omp121"/>
    <property type="match status" value="1"/>
</dbReference>
<evidence type="ECO:0000256" key="1">
    <source>
        <dbReference type="ARBA" id="ARBA00004571"/>
    </source>
</evidence>
<dbReference type="SUPFAM" id="SSF49464">
    <property type="entry name" value="Carboxypeptidase regulatory domain-like"/>
    <property type="match status" value="1"/>
</dbReference>
<keyword evidence="8 10" id="KW-0472">Membrane</keyword>
<dbReference type="EMBL" id="QAAD01000011">
    <property type="protein sequence ID" value="PTN08019.1"/>
    <property type="molecule type" value="Genomic_DNA"/>
</dbReference>
<dbReference type="Gene3D" id="2.60.40.1120">
    <property type="entry name" value="Carboxypeptidase-like, regulatory domain"/>
    <property type="match status" value="1"/>
</dbReference>
<dbReference type="NCBIfam" id="TIGR04056">
    <property type="entry name" value="OMP_RagA_SusC"/>
    <property type="match status" value="1"/>
</dbReference>
<keyword evidence="4" id="KW-0406">Ion transport</keyword>
<evidence type="ECO:0000256" key="11">
    <source>
        <dbReference type="RuleBase" id="RU003357"/>
    </source>
</evidence>
<keyword evidence="5 10" id="KW-0812">Transmembrane</keyword>
<dbReference type="SUPFAM" id="SSF56935">
    <property type="entry name" value="Porins"/>
    <property type="match status" value="1"/>
</dbReference>
<keyword evidence="15" id="KW-1185">Reference proteome</keyword>
<evidence type="ECO:0000256" key="3">
    <source>
        <dbReference type="ARBA" id="ARBA00022452"/>
    </source>
</evidence>
<dbReference type="Pfam" id="PF00593">
    <property type="entry name" value="TonB_dep_Rec_b-barrel"/>
    <property type="match status" value="1"/>
</dbReference>
<evidence type="ECO:0000256" key="5">
    <source>
        <dbReference type="ARBA" id="ARBA00022692"/>
    </source>
</evidence>
<keyword evidence="2 10" id="KW-0813">Transport</keyword>
<evidence type="ECO:0000256" key="6">
    <source>
        <dbReference type="ARBA" id="ARBA00023004"/>
    </source>
</evidence>
<organism evidence="14 15">
    <name type="scientific">Mangrovibacterium marinum</name>
    <dbReference type="NCBI Taxonomy" id="1639118"/>
    <lineage>
        <taxon>Bacteria</taxon>
        <taxon>Pseudomonadati</taxon>
        <taxon>Bacteroidota</taxon>
        <taxon>Bacteroidia</taxon>
        <taxon>Marinilabiliales</taxon>
        <taxon>Prolixibacteraceae</taxon>
        <taxon>Mangrovibacterium</taxon>
    </lineage>
</organism>
<dbReference type="InterPro" id="IPR011662">
    <property type="entry name" value="Secretin/TonB_short_N"/>
</dbReference>
<dbReference type="NCBIfam" id="TIGR04057">
    <property type="entry name" value="SusC_RagA_signa"/>
    <property type="match status" value="1"/>
</dbReference>
<dbReference type="Pfam" id="PF13715">
    <property type="entry name" value="CarbopepD_reg_2"/>
    <property type="match status" value="1"/>
</dbReference>
<dbReference type="InterPro" id="IPR023996">
    <property type="entry name" value="TonB-dep_OMP_SusC/RagA"/>
</dbReference>
<dbReference type="InterPro" id="IPR023997">
    <property type="entry name" value="TonB-dep_OMP_SusC/RagA_CS"/>
</dbReference>
<comment type="similarity">
    <text evidence="10 11">Belongs to the TonB-dependent receptor family.</text>
</comment>
<dbReference type="AlphaFoldDB" id="A0A2T5C0A4"/>
<evidence type="ECO:0000313" key="15">
    <source>
        <dbReference type="Proteomes" id="UP000243525"/>
    </source>
</evidence>
<comment type="caution">
    <text evidence="14">The sequence shown here is derived from an EMBL/GenBank/DDBJ whole genome shotgun (WGS) entry which is preliminary data.</text>
</comment>
<dbReference type="Pfam" id="PF07660">
    <property type="entry name" value="STN"/>
    <property type="match status" value="1"/>
</dbReference>
<keyword evidence="3 10" id="KW-1134">Transmembrane beta strand</keyword>
<evidence type="ECO:0000256" key="7">
    <source>
        <dbReference type="ARBA" id="ARBA00023077"/>
    </source>
</evidence>
<gene>
    <name evidence="14" type="ORF">C8N47_11159</name>
</gene>
<dbReference type="Pfam" id="PF07715">
    <property type="entry name" value="Plug"/>
    <property type="match status" value="1"/>
</dbReference>
<accession>A0A2T5C0A4</accession>
<dbReference type="InterPro" id="IPR008969">
    <property type="entry name" value="CarboxyPept-like_regulatory"/>
</dbReference>
<dbReference type="InterPro" id="IPR036942">
    <property type="entry name" value="Beta-barrel_TonB_sf"/>
</dbReference>
<dbReference type="Gene3D" id="2.170.130.10">
    <property type="entry name" value="TonB-dependent receptor, plug domain"/>
    <property type="match status" value="1"/>
</dbReference>
<dbReference type="Gene3D" id="2.40.170.20">
    <property type="entry name" value="TonB-dependent receptor, beta-barrel domain"/>
    <property type="match status" value="1"/>
</dbReference>
<protein>
    <submittedName>
        <fullName evidence="14">TonB-linked SusC/RagA family outer membrane protein</fullName>
    </submittedName>
</protein>
<evidence type="ECO:0000256" key="10">
    <source>
        <dbReference type="PROSITE-ProRule" id="PRU01360"/>
    </source>
</evidence>
<feature type="signal peptide" evidence="12">
    <location>
        <begin position="1"/>
        <end position="17"/>
    </location>
</feature>
<evidence type="ECO:0000256" key="4">
    <source>
        <dbReference type="ARBA" id="ARBA00022496"/>
    </source>
</evidence>
<dbReference type="Proteomes" id="UP000243525">
    <property type="component" value="Unassembled WGS sequence"/>
</dbReference>
<reference evidence="14 15" key="1">
    <citation type="submission" date="2018-04" db="EMBL/GenBank/DDBJ databases">
        <title>Genomic Encyclopedia of Archaeal and Bacterial Type Strains, Phase II (KMG-II): from individual species to whole genera.</title>
        <authorList>
            <person name="Goeker M."/>
        </authorList>
    </citation>
    <scope>NUCLEOTIDE SEQUENCE [LARGE SCALE GENOMIC DNA]</scope>
    <source>
        <strain evidence="14 15">DSM 28823</strain>
    </source>
</reference>
<evidence type="ECO:0000256" key="8">
    <source>
        <dbReference type="ARBA" id="ARBA00023136"/>
    </source>
</evidence>
<evidence type="ECO:0000313" key="14">
    <source>
        <dbReference type="EMBL" id="PTN08019.1"/>
    </source>
</evidence>
<dbReference type="PROSITE" id="PS52016">
    <property type="entry name" value="TONB_DEPENDENT_REC_3"/>
    <property type="match status" value="1"/>
</dbReference>
<keyword evidence="7 11" id="KW-0798">TonB box</keyword>
<evidence type="ECO:0000256" key="12">
    <source>
        <dbReference type="SAM" id="SignalP"/>
    </source>
</evidence>
<dbReference type="InterPro" id="IPR037066">
    <property type="entry name" value="Plug_dom_sf"/>
</dbReference>
<dbReference type="FunFam" id="2.170.130.10:FF:000024">
    <property type="entry name" value="Outer membrane protein"/>
    <property type="match status" value="1"/>
</dbReference>
<dbReference type="InterPro" id="IPR012910">
    <property type="entry name" value="Plug_dom"/>
</dbReference>
<comment type="subcellular location">
    <subcellularLocation>
        <location evidence="1 10">Cell outer membrane</location>
        <topology evidence="1 10">Multi-pass membrane protein</topology>
    </subcellularLocation>
</comment>
<keyword evidence="12" id="KW-0732">Signal</keyword>
<dbReference type="GO" id="GO:0006826">
    <property type="term" value="P:iron ion transport"/>
    <property type="evidence" value="ECO:0007669"/>
    <property type="project" value="UniProtKB-KW"/>
</dbReference>
<proteinExistence type="inferred from homology"/>
<keyword evidence="6" id="KW-0408">Iron</keyword>
<keyword evidence="9 10" id="KW-0998">Cell outer membrane</keyword>
<dbReference type="GO" id="GO:0009279">
    <property type="term" value="C:cell outer membrane"/>
    <property type="evidence" value="ECO:0007669"/>
    <property type="project" value="UniProtKB-SubCell"/>
</dbReference>
<feature type="domain" description="Secretin/TonB short N-terminal" evidence="13">
    <location>
        <begin position="48"/>
        <end position="99"/>
    </location>
</feature>
<feature type="chain" id="PRO_5015588033" evidence="12">
    <location>
        <begin position="18"/>
        <end position="1140"/>
    </location>
</feature>
<dbReference type="InterPro" id="IPR039426">
    <property type="entry name" value="TonB-dep_rcpt-like"/>
</dbReference>